<dbReference type="SUPFAM" id="SSF53474">
    <property type="entry name" value="alpha/beta-Hydrolases"/>
    <property type="match status" value="1"/>
</dbReference>
<keyword evidence="3" id="KW-1185">Reference proteome</keyword>
<dbReference type="STRING" id="36856.ATB98_24510"/>
<organism evidence="2 3">
    <name type="scientific">Sinorhizobium saheli</name>
    <dbReference type="NCBI Taxonomy" id="36856"/>
    <lineage>
        <taxon>Bacteria</taxon>
        <taxon>Pseudomonadati</taxon>
        <taxon>Pseudomonadota</taxon>
        <taxon>Alphaproteobacteria</taxon>
        <taxon>Hyphomicrobiales</taxon>
        <taxon>Rhizobiaceae</taxon>
        <taxon>Sinorhizobium/Ensifer group</taxon>
        <taxon>Sinorhizobium</taxon>
    </lineage>
</organism>
<evidence type="ECO:0000259" key="1">
    <source>
        <dbReference type="Pfam" id="PF01764"/>
    </source>
</evidence>
<name>A0A178Y8L3_SINSA</name>
<dbReference type="GO" id="GO:0006629">
    <property type="term" value="P:lipid metabolic process"/>
    <property type="evidence" value="ECO:0007669"/>
    <property type="project" value="InterPro"/>
</dbReference>
<accession>A0A178Y8L3</accession>
<dbReference type="InterPro" id="IPR029058">
    <property type="entry name" value="AB_hydrolase_fold"/>
</dbReference>
<dbReference type="InterPro" id="IPR051218">
    <property type="entry name" value="Sec_MonoDiacylglyc_Lipase"/>
</dbReference>
<dbReference type="EMBL" id="LNQB01000077">
    <property type="protein sequence ID" value="OAP43552.1"/>
    <property type="molecule type" value="Genomic_DNA"/>
</dbReference>
<dbReference type="PANTHER" id="PTHR45856">
    <property type="entry name" value="ALPHA/BETA-HYDROLASES SUPERFAMILY PROTEIN"/>
    <property type="match status" value="1"/>
</dbReference>
<dbReference type="Proteomes" id="UP000078507">
    <property type="component" value="Unassembled WGS sequence"/>
</dbReference>
<dbReference type="Pfam" id="PF01764">
    <property type="entry name" value="Lipase_3"/>
    <property type="match status" value="1"/>
</dbReference>
<dbReference type="PANTHER" id="PTHR45856:SF24">
    <property type="entry name" value="FUNGAL LIPASE-LIKE DOMAIN-CONTAINING PROTEIN"/>
    <property type="match status" value="1"/>
</dbReference>
<dbReference type="OrthoDB" id="5522031at2"/>
<dbReference type="RefSeq" id="WP_066875932.1">
    <property type="nucleotide sequence ID" value="NZ_WITB01000043.1"/>
</dbReference>
<comment type="caution">
    <text evidence="2">The sequence shown here is derived from an EMBL/GenBank/DDBJ whole genome shotgun (WGS) entry which is preliminary data.</text>
</comment>
<reference evidence="2 3" key="1">
    <citation type="submission" date="2015-11" db="EMBL/GenBank/DDBJ databases">
        <title>Ensifer anhuiense sp. nov., an effective nitrogen fixation bacterium with Glycine soja.</title>
        <authorList>
            <person name="Yan H."/>
            <person name="Chen W."/>
        </authorList>
    </citation>
    <scope>NUCLEOTIDE SEQUENCE [LARGE SCALE GENOMIC DNA]</scope>
    <source>
        <strain evidence="2 3">LMG 7837</strain>
    </source>
</reference>
<evidence type="ECO:0000313" key="2">
    <source>
        <dbReference type="EMBL" id="OAP43552.1"/>
    </source>
</evidence>
<dbReference type="AlphaFoldDB" id="A0A178Y8L3"/>
<sequence>MLGVFSKGLVVELARMSKAVYPGPLNQKTLFIENERIVGQRYVHGSYGRGFCRVLYNDRAVIVAFRGTREGVDWFVSNFGAFPVPFAKGGGGKPVYVHQGFQRTLYYTDRTSQRPSLEALVSILDEIQVGQRSLYITGHSLGGALATLAAAKLRHLRPELVASNLRGIVTFGAPAVGLRAFKEFYGELHDLTLRVVNAADAVPFTPPIAYYHVGRAVWLRRDQVSADPGWRARLASSLALLSPRSFRRDHSMVAYMAALTALP</sequence>
<dbReference type="Gene3D" id="3.40.50.1820">
    <property type="entry name" value="alpha/beta hydrolase"/>
    <property type="match status" value="1"/>
</dbReference>
<dbReference type="CDD" id="cd00519">
    <property type="entry name" value="Lipase_3"/>
    <property type="match status" value="1"/>
</dbReference>
<gene>
    <name evidence="2" type="ORF">ATB98_24510</name>
</gene>
<dbReference type="InterPro" id="IPR002921">
    <property type="entry name" value="Fungal_lipase-type"/>
</dbReference>
<feature type="domain" description="Fungal lipase-type" evidence="1">
    <location>
        <begin position="62"/>
        <end position="208"/>
    </location>
</feature>
<proteinExistence type="predicted"/>
<protein>
    <recommendedName>
        <fullName evidence="1">Fungal lipase-type domain-containing protein</fullName>
    </recommendedName>
</protein>
<evidence type="ECO:0000313" key="3">
    <source>
        <dbReference type="Proteomes" id="UP000078507"/>
    </source>
</evidence>